<accession>A0A914UND2</accession>
<name>A0A914UND2_9BILA</name>
<evidence type="ECO:0000313" key="1">
    <source>
        <dbReference type="Proteomes" id="UP000887566"/>
    </source>
</evidence>
<dbReference type="Proteomes" id="UP000887566">
    <property type="component" value="Unplaced"/>
</dbReference>
<evidence type="ECO:0000313" key="2">
    <source>
        <dbReference type="WBParaSite" id="PSAMB.scaffold11252size3486.g33990.t1"/>
    </source>
</evidence>
<protein>
    <submittedName>
        <fullName evidence="2">Uncharacterized protein</fullName>
    </submittedName>
</protein>
<sequence>MKLKKIKAHEDPVRAAKVVQKMEKSEIFYEKTDEFRASRHMVEAEDMEKDEEDLIIDVREAFGKLNNWRAHQVRTVNQNRASADITTGWLRQRPLTGVYMYQDFAQKALPQKFYKSQQD</sequence>
<keyword evidence="1" id="KW-1185">Reference proteome</keyword>
<dbReference type="AlphaFoldDB" id="A0A914UND2"/>
<reference evidence="2" key="1">
    <citation type="submission" date="2022-11" db="UniProtKB">
        <authorList>
            <consortium name="WormBaseParasite"/>
        </authorList>
    </citation>
    <scope>IDENTIFICATION</scope>
</reference>
<dbReference type="WBParaSite" id="PSAMB.scaffold11252size3486.g33990.t1">
    <property type="protein sequence ID" value="PSAMB.scaffold11252size3486.g33990.t1"/>
    <property type="gene ID" value="PSAMB.scaffold11252size3486.g33990"/>
</dbReference>
<organism evidence="1 2">
    <name type="scientific">Plectus sambesii</name>
    <dbReference type="NCBI Taxonomy" id="2011161"/>
    <lineage>
        <taxon>Eukaryota</taxon>
        <taxon>Metazoa</taxon>
        <taxon>Ecdysozoa</taxon>
        <taxon>Nematoda</taxon>
        <taxon>Chromadorea</taxon>
        <taxon>Plectida</taxon>
        <taxon>Plectina</taxon>
        <taxon>Plectoidea</taxon>
        <taxon>Plectidae</taxon>
        <taxon>Plectus</taxon>
    </lineage>
</organism>
<proteinExistence type="predicted"/>